<sequence length="298" mass="34687">MKHILLRLLVFLLVLVLVGCDHNVKQEKAAFDNQMKIVEQQEKAYYDELEEVDLSQLKMINRTDATEDNKALIKNKKAAIKHILQPKFKAYQKAAKQLPTTNRELVALKTAYLEAIEKKGKSLEETECYVTLCLQLIESNESILSYTQLFDAQRAKVETLIKASTTSQNGENESYLLEQYLIDQHTQIKTVAEGVLEENDEMKQSKKINQDVIPRIEQSIKSLNQLHIDDPFVNKARQHAIQMYYELDSFYKMRAKSVAYSQRLSKMNIKQIIKTPDELENYEKKYNDKNDEIESHLH</sequence>
<dbReference type="STRING" id="1284.SHYC_10040"/>
<comment type="caution">
    <text evidence="1">The sequence shown here is derived from an EMBL/GenBank/DDBJ whole genome shotgun (WGS) entry which is preliminary data.</text>
</comment>
<dbReference type="EMBL" id="QXVO01000038">
    <property type="protein sequence ID" value="RIO43732.1"/>
    <property type="molecule type" value="Genomic_DNA"/>
</dbReference>
<organism evidence="1 2">
    <name type="scientific">Staphylococcus hyicus</name>
    <dbReference type="NCBI Taxonomy" id="1284"/>
    <lineage>
        <taxon>Bacteria</taxon>
        <taxon>Bacillati</taxon>
        <taxon>Bacillota</taxon>
        <taxon>Bacilli</taxon>
        <taxon>Bacillales</taxon>
        <taxon>Staphylococcaceae</taxon>
        <taxon>Staphylococcus</taxon>
    </lineage>
</organism>
<gene>
    <name evidence="1" type="ORF">BUZ57_10325</name>
</gene>
<dbReference type="RefSeq" id="WP_119635746.1">
    <property type="nucleotide sequence ID" value="NZ_JANIKY010000003.1"/>
</dbReference>
<name>A0A418JGW5_STAHY</name>
<protein>
    <submittedName>
        <fullName evidence="1">EMYY motif lipoprotein</fullName>
    </submittedName>
</protein>
<proteinExistence type="predicted"/>
<evidence type="ECO:0000313" key="1">
    <source>
        <dbReference type="EMBL" id="RIO43732.1"/>
    </source>
</evidence>
<keyword evidence="1" id="KW-0449">Lipoprotein</keyword>
<accession>A0A418JGW5</accession>
<dbReference type="NCBIfam" id="NF033194">
    <property type="entry name" value="lipo_EMYY"/>
    <property type="match status" value="1"/>
</dbReference>
<dbReference type="Proteomes" id="UP000285625">
    <property type="component" value="Unassembled WGS sequence"/>
</dbReference>
<dbReference type="AlphaFoldDB" id="A0A418JGW5"/>
<dbReference type="PROSITE" id="PS51257">
    <property type="entry name" value="PROKAR_LIPOPROTEIN"/>
    <property type="match status" value="1"/>
</dbReference>
<evidence type="ECO:0000313" key="2">
    <source>
        <dbReference type="Proteomes" id="UP000285625"/>
    </source>
</evidence>
<dbReference type="InterPro" id="IPR048013">
    <property type="entry name" value="EMYY_lipop"/>
</dbReference>
<reference evidence="1 2" key="1">
    <citation type="journal article" date="2016" name="Front. Microbiol.">
        <title>Comprehensive Phylogenetic Analysis of Bovine Non-aureus Staphylococci Species Based on Whole-Genome Sequencing.</title>
        <authorList>
            <person name="Naushad S."/>
            <person name="Barkema H.W."/>
            <person name="Luby C."/>
            <person name="Condas L.A."/>
            <person name="Nobrega D.B."/>
            <person name="Carson D.A."/>
            <person name="De Buck J."/>
        </authorList>
    </citation>
    <scope>NUCLEOTIDE SEQUENCE [LARGE SCALE GENOMIC DNA]</scope>
    <source>
        <strain evidence="1 2">SNUC 5959</strain>
    </source>
</reference>